<dbReference type="OrthoDB" id="9806704at2"/>
<keyword evidence="3" id="KW-0456">Lyase</keyword>
<dbReference type="SMART" id="SM00044">
    <property type="entry name" value="CYCc"/>
    <property type="match status" value="1"/>
</dbReference>
<dbReference type="PANTHER" id="PTHR43081:SF1">
    <property type="entry name" value="ADENYLATE CYCLASE, TERMINAL-DIFFERENTIATION SPECIFIC"/>
    <property type="match status" value="1"/>
</dbReference>
<dbReference type="Gene3D" id="3.30.70.1230">
    <property type="entry name" value="Nucleotide cyclase"/>
    <property type="match status" value="1"/>
</dbReference>
<proteinExistence type="predicted"/>
<protein>
    <submittedName>
        <fullName evidence="3">Adenylate cyclase 1</fullName>
        <ecNumber evidence="3">4.6.1.1</ecNumber>
    </submittedName>
</protein>
<dbReference type="InterPro" id="IPR050697">
    <property type="entry name" value="Adenylyl/Guanylyl_Cyclase_3/4"/>
</dbReference>
<dbReference type="GO" id="GO:0035556">
    <property type="term" value="P:intracellular signal transduction"/>
    <property type="evidence" value="ECO:0007669"/>
    <property type="project" value="InterPro"/>
</dbReference>
<dbReference type="EC" id="4.6.1.1" evidence="3"/>
<dbReference type="KEGG" id="obg:Verru16b_02376"/>
<reference evidence="3 4" key="1">
    <citation type="submission" date="2016-06" db="EMBL/GenBank/DDBJ databases">
        <title>Three novel species with peptidoglycan cell walls form the new genus Lacunisphaera gen. nov. in the family Opitutaceae of the verrucomicrobial subdivision 4.</title>
        <authorList>
            <person name="Rast P."/>
            <person name="Gloeckner I."/>
            <person name="Jogler M."/>
            <person name="Boedeker C."/>
            <person name="Jeske O."/>
            <person name="Wiegand S."/>
            <person name="Reinhardt R."/>
            <person name="Schumann P."/>
            <person name="Rohde M."/>
            <person name="Spring S."/>
            <person name="Gloeckner F.O."/>
            <person name="Jogler C."/>
        </authorList>
    </citation>
    <scope>NUCLEOTIDE SEQUENCE [LARGE SCALE GENOMIC DNA]</scope>
    <source>
        <strain evidence="3 4">IG16b</strain>
    </source>
</reference>
<dbReference type="InterPro" id="IPR029787">
    <property type="entry name" value="Nucleotide_cyclase"/>
</dbReference>
<dbReference type="EMBL" id="CP016094">
    <property type="protein sequence ID" value="AOS45296.1"/>
    <property type="molecule type" value="Genomic_DNA"/>
</dbReference>
<dbReference type="Pfam" id="PF05226">
    <property type="entry name" value="CHASE2"/>
    <property type="match status" value="1"/>
</dbReference>
<dbReference type="STRING" id="1838286.Verru16b_02376"/>
<feature type="transmembrane region" description="Helical" evidence="1">
    <location>
        <begin position="414"/>
        <end position="437"/>
    </location>
</feature>
<dbReference type="Pfam" id="PF00211">
    <property type="entry name" value="Guanylate_cyc"/>
    <property type="match status" value="1"/>
</dbReference>
<dbReference type="AlphaFoldDB" id="A0A1D8AWN9"/>
<dbReference type="PATRIC" id="fig|1838286.3.peg.2387"/>
<evidence type="ECO:0000313" key="4">
    <source>
        <dbReference type="Proteomes" id="UP000095228"/>
    </source>
</evidence>
<dbReference type="Proteomes" id="UP000095228">
    <property type="component" value="Chromosome"/>
</dbReference>
<dbReference type="GO" id="GO:0004016">
    <property type="term" value="F:adenylate cyclase activity"/>
    <property type="evidence" value="ECO:0007669"/>
    <property type="project" value="UniProtKB-EC"/>
</dbReference>
<gene>
    <name evidence="3" type="primary">cyaA_3</name>
    <name evidence="3" type="ORF">Verru16b_02376</name>
</gene>
<evidence type="ECO:0000256" key="1">
    <source>
        <dbReference type="SAM" id="Phobius"/>
    </source>
</evidence>
<keyword evidence="4" id="KW-1185">Reference proteome</keyword>
<dbReference type="CDD" id="cd07302">
    <property type="entry name" value="CHD"/>
    <property type="match status" value="1"/>
</dbReference>
<dbReference type="SUPFAM" id="SSF55073">
    <property type="entry name" value="Nucleotide cyclase"/>
    <property type="match status" value="1"/>
</dbReference>
<dbReference type="InterPro" id="IPR007890">
    <property type="entry name" value="CHASE2"/>
</dbReference>
<keyword evidence="1" id="KW-0472">Membrane</keyword>
<evidence type="ECO:0000259" key="2">
    <source>
        <dbReference type="PROSITE" id="PS50125"/>
    </source>
</evidence>
<keyword evidence="1" id="KW-0812">Transmembrane</keyword>
<organism evidence="3 4">
    <name type="scientific">Lacunisphaera limnophila</name>
    <dbReference type="NCBI Taxonomy" id="1838286"/>
    <lineage>
        <taxon>Bacteria</taxon>
        <taxon>Pseudomonadati</taxon>
        <taxon>Verrucomicrobiota</taxon>
        <taxon>Opitutia</taxon>
        <taxon>Opitutales</taxon>
        <taxon>Opitutaceae</taxon>
        <taxon>Lacunisphaera</taxon>
    </lineage>
</organism>
<evidence type="ECO:0000313" key="3">
    <source>
        <dbReference type="EMBL" id="AOS45296.1"/>
    </source>
</evidence>
<keyword evidence="1" id="KW-1133">Transmembrane helix</keyword>
<feature type="transmembrane region" description="Helical" evidence="1">
    <location>
        <begin position="387"/>
        <end position="408"/>
    </location>
</feature>
<name>A0A1D8AWN9_9BACT</name>
<dbReference type="GO" id="GO:0006171">
    <property type="term" value="P:cAMP biosynthetic process"/>
    <property type="evidence" value="ECO:0007669"/>
    <property type="project" value="TreeGrafter"/>
</dbReference>
<accession>A0A1D8AWN9</accession>
<dbReference type="InterPro" id="IPR001054">
    <property type="entry name" value="A/G_cyclase"/>
</dbReference>
<dbReference type="PROSITE" id="PS50125">
    <property type="entry name" value="GUANYLATE_CYCLASE_2"/>
    <property type="match status" value="1"/>
</dbReference>
<dbReference type="PANTHER" id="PTHR43081">
    <property type="entry name" value="ADENYLATE CYCLASE, TERMINAL-DIFFERENTIATION SPECIFIC-RELATED"/>
    <property type="match status" value="1"/>
</dbReference>
<sequence>MAQPKKRFDWKVLLLLPVPLLWGWLDTTGDLQRLENLFLDQRFRFRGNLAAPVKIFYVDVDTRAVQRIGERPWNRARFAEAAQYLYEHGGAKSVGFDFVFSAYGHSELVNKDEATKGNLVMARVARKYPQTILAAQYTRGESATSTAVLRDMPLRRHGFTDREKNAAPELPQYPIMGSTLTASWGTIGLIDHDSELAGDNTPRWAVMFTETATTNFWHLALQLACLELGAPPGSVRRTGDFLEIVAKDGAVLRRIPLTHQQLVEINWFSEWDNQVYNPRSSMADVLIAGEMLKTGNEAEQAQAREYFQRFVGATVLVGPVDPLLQDLASTPFDWDPVPKVGMHGNLIKTIIAEKYLQRTPPWVMWVSVFGLSFVVTGFAVSGGARSLFAKVLALLVLGAFAMVCFYQFSESHLILPMAAPLGAAFSTGFIATLWQLVQEERQKGRIKNMFGTYLAPELVNRMVESESDPQLGGHEEVITAYFSDIQSFSTFSELMPASQLVDLMNEYLTVCTDIVQEEKGTLDKYIGDAVVAIYGAPLPVPDHAYRACVATIRVQKGIEELRKKWRSEGQKWPPIVHYLRARLGLNTGSAIIGNMGSRSRFSYTMMGDNVNLAARMESGAKSLGVYTMITEATKLECEKHGGDKVVFRFLDKIVVKGRTLPVPVYEVIGLRDEVSQATFDCLGLHAQAVACYLRQDWDGALALFGQSAALEPYQPSKAHYIESNPSLIMTERCLYFKKHPPAPNWDGVFTMKEK</sequence>
<dbReference type="SMART" id="SM01080">
    <property type="entry name" value="CHASE2"/>
    <property type="match status" value="1"/>
</dbReference>
<feature type="transmembrane region" description="Helical" evidence="1">
    <location>
        <begin position="362"/>
        <end position="380"/>
    </location>
</feature>
<feature type="domain" description="Guanylate cyclase" evidence="2">
    <location>
        <begin position="479"/>
        <end position="617"/>
    </location>
</feature>
<dbReference type="RefSeq" id="WP_069962462.1">
    <property type="nucleotide sequence ID" value="NZ_CP016094.1"/>
</dbReference>